<feature type="compositionally biased region" description="Low complexity" evidence="1">
    <location>
        <begin position="56"/>
        <end position="68"/>
    </location>
</feature>
<keyword evidence="4" id="KW-1185">Reference proteome</keyword>
<dbReference type="EMBL" id="JAEAOA010000663">
    <property type="protein sequence ID" value="KAK3585800.1"/>
    <property type="molecule type" value="Genomic_DNA"/>
</dbReference>
<keyword evidence="2" id="KW-0732">Signal</keyword>
<feature type="region of interest" description="Disordered" evidence="1">
    <location>
        <begin position="49"/>
        <end position="75"/>
    </location>
</feature>
<proteinExistence type="predicted"/>
<reference evidence="3" key="3">
    <citation type="submission" date="2023-05" db="EMBL/GenBank/DDBJ databases">
        <authorList>
            <person name="Smith C.H."/>
        </authorList>
    </citation>
    <scope>NUCLEOTIDE SEQUENCE</scope>
    <source>
        <strain evidence="3">CHS0354</strain>
        <tissue evidence="3">Mantle</tissue>
    </source>
</reference>
<accession>A0AAE0S5S8</accession>
<gene>
    <name evidence="3" type="ORF">CHS0354_010581</name>
</gene>
<name>A0AAE0S5S8_9BIVA</name>
<sequence>MRVLKRTLLLLCLGSFTSNGNLLHSSNNHAFQSLTIQNNVPIGSSIVRQSNESHAGTSSTGSSNSSNTDINSERNIHGNASTFDIQELLKNLSLFGETKNTSSRGNVNSETLLNPSVGVSSMRSQTQNSSIFAGNLAKMIQDIYDKIATYMTTFQGNSQPVANSVGYIHSVGHAINLDKVTIEDTTNGNNGNVNALYQKLINLCQQQCRSGPCPSSCPQAYLGAWSRMLRSVRATKEAWSRIRSNIP</sequence>
<organism evidence="3 4">
    <name type="scientific">Potamilus streckersoni</name>
    <dbReference type="NCBI Taxonomy" id="2493646"/>
    <lineage>
        <taxon>Eukaryota</taxon>
        <taxon>Metazoa</taxon>
        <taxon>Spiralia</taxon>
        <taxon>Lophotrochozoa</taxon>
        <taxon>Mollusca</taxon>
        <taxon>Bivalvia</taxon>
        <taxon>Autobranchia</taxon>
        <taxon>Heteroconchia</taxon>
        <taxon>Palaeoheterodonta</taxon>
        <taxon>Unionida</taxon>
        <taxon>Unionoidea</taxon>
        <taxon>Unionidae</taxon>
        <taxon>Ambleminae</taxon>
        <taxon>Lampsilini</taxon>
        <taxon>Potamilus</taxon>
    </lineage>
</organism>
<protein>
    <submittedName>
        <fullName evidence="3">Uncharacterized protein</fullName>
    </submittedName>
</protein>
<evidence type="ECO:0000256" key="1">
    <source>
        <dbReference type="SAM" id="MobiDB-lite"/>
    </source>
</evidence>
<comment type="caution">
    <text evidence="3">The sequence shown here is derived from an EMBL/GenBank/DDBJ whole genome shotgun (WGS) entry which is preliminary data.</text>
</comment>
<evidence type="ECO:0000256" key="2">
    <source>
        <dbReference type="SAM" id="SignalP"/>
    </source>
</evidence>
<reference evidence="3" key="2">
    <citation type="journal article" date="2021" name="Genome Biol. Evol.">
        <title>Developing a high-quality reference genome for a parasitic bivalve with doubly uniparental inheritance (Bivalvia: Unionida).</title>
        <authorList>
            <person name="Smith C.H."/>
        </authorList>
    </citation>
    <scope>NUCLEOTIDE SEQUENCE</scope>
    <source>
        <strain evidence="3">CHS0354</strain>
        <tissue evidence="3">Mantle</tissue>
    </source>
</reference>
<feature type="signal peptide" evidence="2">
    <location>
        <begin position="1"/>
        <end position="20"/>
    </location>
</feature>
<feature type="chain" id="PRO_5042063675" evidence="2">
    <location>
        <begin position="21"/>
        <end position="247"/>
    </location>
</feature>
<dbReference type="Proteomes" id="UP001195483">
    <property type="component" value="Unassembled WGS sequence"/>
</dbReference>
<evidence type="ECO:0000313" key="4">
    <source>
        <dbReference type="Proteomes" id="UP001195483"/>
    </source>
</evidence>
<evidence type="ECO:0000313" key="3">
    <source>
        <dbReference type="EMBL" id="KAK3585800.1"/>
    </source>
</evidence>
<reference evidence="3" key="1">
    <citation type="journal article" date="2021" name="Genome Biol. Evol.">
        <title>A High-Quality Reference Genome for a Parasitic Bivalve with Doubly Uniparental Inheritance (Bivalvia: Unionida).</title>
        <authorList>
            <person name="Smith C.H."/>
        </authorList>
    </citation>
    <scope>NUCLEOTIDE SEQUENCE</scope>
    <source>
        <strain evidence="3">CHS0354</strain>
    </source>
</reference>
<dbReference type="AlphaFoldDB" id="A0AAE0S5S8"/>